<gene>
    <name evidence="2" type="ORF">PHYEVI_LOCUS4905</name>
</gene>
<accession>A0A9N9TQK9</accession>
<keyword evidence="3" id="KW-1185">Reference proteome</keyword>
<evidence type="ECO:0000313" key="3">
    <source>
        <dbReference type="Proteomes" id="UP001153712"/>
    </source>
</evidence>
<reference evidence="2" key="1">
    <citation type="submission" date="2022-01" db="EMBL/GenBank/DDBJ databases">
        <authorList>
            <person name="King R."/>
        </authorList>
    </citation>
    <scope>NUCLEOTIDE SEQUENCE</scope>
</reference>
<dbReference type="EMBL" id="OU900095">
    <property type="protein sequence ID" value="CAG9858516.1"/>
    <property type="molecule type" value="Genomic_DNA"/>
</dbReference>
<proteinExistence type="predicted"/>
<dbReference type="PANTHER" id="PTHR12243">
    <property type="entry name" value="MADF DOMAIN TRANSCRIPTION FACTOR"/>
    <property type="match status" value="1"/>
</dbReference>
<dbReference type="AlphaFoldDB" id="A0A9N9TQK9"/>
<feature type="domain" description="MADF" evidence="1">
    <location>
        <begin position="1"/>
        <end position="102"/>
    </location>
</feature>
<dbReference type="Proteomes" id="UP001153712">
    <property type="component" value="Chromosome 2"/>
</dbReference>
<dbReference type="PANTHER" id="PTHR12243:SF69">
    <property type="entry name" value="SI:CH73-59F11.3"/>
    <property type="match status" value="1"/>
</dbReference>
<dbReference type="GO" id="GO:0005634">
    <property type="term" value="C:nucleus"/>
    <property type="evidence" value="ECO:0007669"/>
    <property type="project" value="TreeGrafter"/>
</dbReference>
<organism evidence="2 3">
    <name type="scientific">Phyllotreta striolata</name>
    <name type="common">Striped flea beetle</name>
    <name type="synonym">Crioceris striolata</name>
    <dbReference type="NCBI Taxonomy" id="444603"/>
    <lineage>
        <taxon>Eukaryota</taxon>
        <taxon>Metazoa</taxon>
        <taxon>Ecdysozoa</taxon>
        <taxon>Arthropoda</taxon>
        <taxon>Hexapoda</taxon>
        <taxon>Insecta</taxon>
        <taxon>Pterygota</taxon>
        <taxon>Neoptera</taxon>
        <taxon>Endopterygota</taxon>
        <taxon>Coleoptera</taxon>
        <taxon>Polyphaga</taxon>
        <taxon>Cucujiformia</taxon>
        <taxon>Chrysomeloidea</taxon>
        <taxon>Chrysomelidae</taxon>
        <taxon>Galerucinae</taxon>
        <taxon>Alticini</taxon>
        <taxon>Phyllotreta</taxon>
    </lineage>
</organism>
<dbReference type="InterPro" id="IPR006578">
    <property type="entry name" value="MADF-dom"/>
</dbReference>
<dbReference type="SMART" id="SM00595">
    <property type="entry name" value="MADF"/>
    <property type="match status" value="1"/>
</dbReference>
<dbReference type="InterPro" id="IPR039353">
    <property type="entry name" value="TF_Adf1"/>
</dbReference>
<protein>
    <recommendedName>
        <fullName evidence="1">MADF domain-containing protein</fullName>
    </recommendedName>
</protein>
<evidence type="ECO:0000259" key="1">
    <source>
        <dbReference type="PROSITE" id="PS51029"/>
    </source>
</evidence>
<dbReference type="OrthoDB" id="8038273at2759"/>
<dbReference type="GO" id="GO:0005667">
    <property type="term" value="C:transcription regulator complex"/>
    <property type="evidence" value="ECO:0007669"/>
    <property type="project" value="TreeGrafter"/>
</dbReference>
<dbReference type="PROSITE" id="PS51029">
    <property type="entry name" value="MADF"/>
    <property type="match status" value="1"/>
</dbReference>
<sequence>MLIGVMEQKPLLWDTSCEDYKNRDMKTKAWEDVCEMCIEQQDFRSLPEYKQQEAIKLIQQRWKSARDAYRRDQSKIKSGLDDSSFKKYIYFDNLKFLDKIPFNHTEVKFNKMDNEYEEEDEEVELSGHFNDGTVIEDIAELTERDIIHSQRKMDTRKRKKEVTIDERLMDLLESSKKSDPNGNRAFLESLIPTLDTFDEVKQLQFRAERNALLS</sequence>
<name>A0A9N9TQK9_PHYSR</name>
<evidence type="ECO:0000313" key="2">
    <source>
        <dbReference type="EMBL" id="CAG9858516.1"/>
    </source>
</evidence>
<dbReference type="Pfam" id="PF10545">
    <property type="entry name" value="MADF_DNA_bdg"/>
    <property type="match status" value="1"/>
</dbReference>
<dbReference type="GO" id="GO:0006357">
    <property type="term" value="P:regulation of transcription by RNA polymerase II"/>
    <property type="evidence" value="ECO:0007669"/>
    <property type="project" value="TreeGrafter"/>
</dbReference>